<keyword evidence="2" id="KW-0812">Transmembrane</keyword>
<keyword evidence="2" id="KW-1133">Transmembrane helix</keyword>
<evidence type="ECO:0000313" key="4">
    <source>
        <dbReference type="Proteomes" id="UP000435837"/>
    </source>
</evidence>
<protein>
    <submittedName>
        <fullName evidence="3">Membrane protein</fullName>
    </submittedName>
</protein>
<feature type="transmembrane region" description="Helical" evidence="2">
    <location>
        <begin position="191"/>
        <end position="212"/>
    </location>
</feature>
<evidence type="ECO:0000256" key="1">
    <source>
        <dbReference type="SAM" id="MobiDB-lite"/>
    </source>
</evidence>
<accession>A0A640S1T0</accession>
<organism evidence="3 4">
    <name type="scientific">Streptomyces caniferus</name>
    <dbReference type="NCBI Taxonomy" id="285557"/>
    <lineage>
        <taxon>Bacteria</taxon>
        <taxon>Bacillati</taxon>
        <taxon>Actinomycetota</taxon>
        <taxon>Actinomycetes</taxon>
        <taxon>Kitasatosporales</taxon>
        <taxon>Streptomycetaceae</taxon>
        <taxon>Streptomyces</taxon>
    </lineage>
</organism>
<proteinExistence type="predicted"/>
<gene>
    <name evidence="3" type="ORF">Scani_13780</name>
</gene>
<name>A0A640S1T0_9ACTN</name>
<feature type="compositionally biased region" description="Pro residues" evidence="1">
    <location>
        <begin position="58"/>
        <end position="68"/>
    </location>
</feature>
<feature type="transmembrane region" description="Helical" evidence="2">
    <location>
        <begin position="260"/>
        <end position="278"/>
    </location>
</feature>
<feature type="region of interest" description="Disordered" evidence="1">
    <location>
        <begin position="1"/>
        <end position="71"/>
    </location>
</feature>
<sequence>MLRLPHCPAPGHRQLARQPGHRGGQLVFRGRTMARTDVPQQQGEPDGPRRSGRTPEGAGPPPLPPTPPGASEATRLLCAGTYLDDTFRDTVIDELYVHEERFAAPSLGIDAARVLAHALRARRLELSWAAAIVLLWIVAIPLSAGLVVLYLFPIVLMALGRAVHRAQIPRWLAVLCAFVLRWYGRLSLTLYCLSLLVVACGGTNMSVDWMFFPLPDALNPLTSGAPDSYDSYGNPSSEGALSVGTGVSALGGGIGANTLLPVWIALLLPLALAGMVALQRGQFARALARELSRERFPDVMSDPAERSQSHRSRRLRERVRIEQHGPLVMYRAAHPFCGAGYPYKTWSLAVELNPRADREPEPLDNGAILARIIPLVAALRVPSPHGSPGAAAVRDRLRALEVDECVFLPAEGLPTRAAAPYAPAEFEGHRAAAVEEGGETRRHFLRIRIGGWDEGIVTTLFVRVHTQGGMLMLEVAPHVLLPLRQLFQDADRLAHQFRRHDRFGKAVWALSHTPRSAVNALLTLLRGLLASWQLGTAGHGAALPEGPGASVRELGSFGESSLFQDMDVARYLGTVQQRVVAGVTTALREAGYQTAEFEQRVVHVAEGGVYIESAQGAVGVGDHNTITHNTPHRGSD</sequence>
<dbReference type="EMBL" id="BLIN01000002">
    <property type="protein sequence ID" value="GFE05110.1"/>
    <property type="molecule type" value="Genomic_DNA"/>
</dbReference>
<feature type="transmembrane region" description="Helical" evidence="2">
    <location>
        <begin position="128"/>
        <end position="156"/>
    </location>
</feature>
<feature type="transmembrane region" description="Helical" evidence="2">
    <location>
        <begin position="168"/>
        <end position="184"/>
    </location>
</feature>
<dbReference type="AlphaFoldDB" id="A0A640S1T0"/>
<evidence type="ECO:0000256" key="2">
    <source>
        <dbReference type="SAM" id="Phobius"/>
    </source>
</evidence>
<dbReference type="Proteomes" id="UP000435837">
    <property type="component" value="Unassembled WGS sequence"/>
</dbReference>
<comment type="caution">
    <text evidence="3">The sequence shown here is derived from an EMBL/GenBank/DDBJ whole genome shotgun (WGS) entry which is preliminary data.</text>
</comment>
<evidence type="ECO:0000313" key="3">
    <source>
        <dbReference type="EMBL" id="GFE05110.1"/>
    </source>
</evidence>
<keyword evidence="2" id="KW-0472">Membrane</keyword>
<reference evidence="3 4" key="1">
    <citation type="submission" date="2019-12" db="EMBL/GenBank/DDBJ databases">
        <title>Whole genome shotgun sequence of Streptomyces caniferus NBRC 15389.</title>
        <authorList>
            <person name="Ichikawa N."/>
            <person name="Kimura A."/>
            <person name="Kitahashi Y."/>
            <person name="Komaki H."/>
            <person name="Tamura T."/>
        </authorList>
    </citation>
    <scope>NUCLEOTIDE SEQUENCE [LARGE SCALE GENOMIC DNA]</scope>
    <source>
        <strain evidence="3 4">NBRC 15389</strain>
    </source>
</reference>